<dbReference type="EMBL" id="JBHLTM010000027">
    <property type="protein sequence ID" value="MFC0684476.1"/>
    <property type="molecule type" value="Genomic_DNA"/>
</dbReference>
<evidence type="ECO:0000313" key="1">
    <source>
        <dbReference type="EMBL" id="MFC0684476.1"/>
    </source>
</evidence>
<accession>A0ABV6S5H7</accession>
<name>A0ABV6S5H7_9SPHN</name>
<comment type="caution">
    <text evidence="1">The sequence shown here is derived from an EMBL/GenBank/DDBJ whole genome shotgun (WGS) entry which is preliminary data.</text>
</comment>
<dbReference type="Proteomes" id="UP001589858">
    <property type="component" value="Unassembled WGS sequence"/>
</dbReference>
<evidence type="ECO:0008006" key="3">
    <source>
        <dbReference type="Google" id="ProtNLM"/>
    </source>
</evidence>
<organism evidence="1 2">
    <name type="scientific">Novosphingobium clariflavum</name>
    <dbReference type="NCBI Taxonomy" id="2029884"/>
    <lineage>
        <taxon>Bacteria</taxon>
        <taxon>Pseudomonadati</taxon>
        <taxon>Pseudomonadota</taxon>
        <taxon>Alphaproteobacteria</taxon>
        <taxon>Sphingomonadales</taxon>
        <taxon>Sphingomonadaceae</taxon>
        <taxon>Novosphingobium</taxon>
    </lineage>
</organism>
<dbReference type="RefSeq" id="WP_267219472.1">
    <property type="nucleotide sequence ID" value="NZ_JAPCWC010000004.1"/>
</dbReference>
<gene>
    <name evidence="1" type="ORF">ACFFF8_07705</name>
</gene>
<protein>
    <recommendedName>
        <fullName evidence="3">PilZ domain-containing protein</fullName>
    </recommendedName>
</protein>
<proteinExistence type="predicted"/>
<dbReference type="SUPFAM" id="SSF141371">
    <property type="entry name" value="PilZ domain-like"/>
    <property type="match status" value="1"/>
</dbReference>
<reference evidence="1 2" key="1">
    <citation type="submission" date="2024-09" db="EMBL/GenBank/DDBJ databases">
        <authorList>
            <person name="Sun Q."/>
            <person name="Mori K."/>
        </authorList>
    </citation>
    <scope>NUCLEOTIDE SEQUENCE [LARGE SCALE GENOMIC DNA]</scope>
    <source>
        <strain evidence="1 2">CICC 11035S</strain>
    </source>
</reference>
<sequence length="109" mass="11692">MDQERRNTRAAVEIMATFRHALTSSTVVLKDLTRFGARVEGIGPLKTDEAVSLGLPGCRPALAFVAWTEGLSAGLEFAEPLSEAVHADLVSRYGLGSLTNPALGRHFIN</sequence>
<evidence type="ECO:0000313" key="2">
    <source>
        <dbReference type="Proteomes" id="UP001589858"/>
    </source>
</evidence>
<keyword evidence="2" id="KW-1185">Reference proteome</keyword>